<feature type="domain" description="RING-type" evidence="2">
    <location>
        <begin position="179"/>
        <end position="217"/>
    </location>
</feature>
<dbReference type="InterPro" id="IPR001841">
    <property type="entry name" value="Znf_RING"/>
</dbReference>
<dbReference type="SUPFAM" id="SSF57850">
    <property type="entry name" value="RING/U-box"/>
    <property type="match status" value="1"/>
</dbReference>
<keyword evidence="1" id="KW-0479">Metal-binding</keyword>
<name>A0A9R1VJN9_LACSA</name>
<comment type="caution">
    <text evidence="3">The sequence shown here is derived from an EMBL/GenBank/DDBJ whole genome shotgun (WGS) entry which is preliminary data.</text>
</comment>
<keyword evidence="1" id="KW-0862">Zinc</keyword>
<dbReference type="SMART" id="SM00184">
    <property type="entry name" value="RING"/>
    <property type="match status" value="1"/>
</dbReference>
<dbReference type="EMBL" id="NBSK02000005">
    <property type="protein sequence ID" value="KAJ0207268.1"/>
    <property type="molecule type" value="Genomic_DNA"/>
</dbReference>
<dbReference type="Pfam" id="PF13920">
    <property type="entry name" value="zf-C3HC4_3"/>
    <property type="match status" value="1"/>
</dbReference>
<dbReference type="InterPro" id="IPR013083">
    <property type="entry name" value="Znf_RING/FYVE/PHD"/>
</dbReference>
<dbReference type="AlphaFoldDB" id="A0A9R1VJN9"/>
<dbReference type="Gene3D" id="3.30.40.10">
    <property type="entry name" value="Zinc/RING finger domain, C3HC4 (zinc finger)"/>
    <property type="match status" value="1"/>
</dbReference>
<reference evidence="3 4" key="1">
    <citation type="journal article" date="2017" name="Nat. Commun.">
        <title>Genome assembly with in vitro proximity ligation data and whole-genome triplication in lettuce.</title>
        <authorList>
            <person name="Reyes-Chin-Wo S."/>
            <person name="Wang Z."/>
            <person name="Yang X."/>
            <person name="Kozik A."/>
            <person name="Arikit S."/>
            <person name="Song C."/>
            <person name="Xia L."/>
            <person name="Froenicke L."/>
            <person name="Lavelle D.O."/>
            <person name="Truco M.J."/>
            <person name="Xia R."/>
            <person name="Zhu S."/>
            <person name="Xu C."/>
            <person name="Xu H."/>
            <person name="Xu X."/>
            <person name="Cox K."/>
            <person name="Korf I."/>
            <person name="Meyers B.C."/>
            <person name="Michelmore R.W."/>
        </authorList>
    </citation>
    <scope>NUCLEOTIDE SEQUENCE [LARGE SCALE GENOMIC DNA]</scope>
    <source>
        <strain evidence="4">cv. Salinas</strain>
        <tissue evidence="3">Seedlings</tissue>
    </source>
</reference>
<proteinExistence type="predicted"/>
<accession>A0A9R1VJN9</accession>
<keyword evidence="1" id="KW-0863">Zinc-finger</keyword>
<evidence type="ECO:0000313" key="3">
    <source>
        <dbReference type="EMBL" id="KAJ0207268.1"/>
    </source>
</evidence>
<evidence type="ECO:0000313" key="4">
    <source>
        <dbReference type="Proteomes" id="UP000235145"/>
    </source>
</evidence>
<dbReference type="PROSITE" id="PS50089">
    <property type="entry name" value="ZF_RING_2"/>
    <property type="match status" value="1"/>
</dbReference>
<sequence length="227" mass="24866">MYQKIFTFSHTKRKQKIQVETAFESVRVQGSRSSVKTEGSERRRWPSWKNLKRRLGWKRINIMGICGTSNWVLHTNSEEEPLMSSADQSPAALETINPPTGSIIGQVPAGGGTTMNLATALAADRRQLNVGPTDGLKTTKPLKSIVRLFEGMDGSKVVKVAENDADDNGSGARGIGSMCCLCTERNKGAALIPCGHTYCRVCSRAMWSKQGSCPLCNRSITEILEIF</sequence>
<evidence type="ECO:0000256" key="1">
    <source>
        <dbReference type="PROSITE-ProRule" id="PRU00175"/>
    </source>
</evidence>
<dbReference type="PANTHER" id="PTHR46629">
    <property type="entry name" value="OS01G0917900 PROTEIN"/>
    <property type="match status" value="1"/>
</dbReference>
<dbReference type="GO" id="GO:0008270">
    <property type="term" value="F:zinc ion binding"/>
    <property type="evidence" value="ECO:0007669"/>
    <property type="project" value="UniProtKB-KW"/>
</dbReference>
<organism evidence="3 4">
    <name type="scientific">Lactuca sativa</name>
    <name type="common">Garden lettuce</name>
    <dbReference type="NCBI Taxonomy" id="4236"/>
    <lineage>
        <taxon>Eukaryota</taxon>
        <taxon>Viridiplantae</taxon>
        <taxon>Streptophyta</taxon>
        <taxon>Embryophyta</taxon>
        <taxon>Tracheophyta</taxon>
        <taxon>Spermatophyta</taxon>
        <taxon>Magnoliopsida</taxon>
        <taxon>eudicotyledons</taxon>
        <taxon>Gunneridae</taxon>
        <taxon>Pentapetalae</taxon>
        <taxon>asterids</taxon>
        <taxon>campanulids</taxon>
        <taxon>Asterales</taxon>
        <taxon>Asteraceae</taxon>
        <taxon>Cichorioideae</taxon>
        <taxon>Cichorieae</taxon>
        <taxon>Lactucinae</taxon>
        <taxon>Lactuca</taxon>
    </lineage>
</organism>
<protein>
    <recommendedName>
        <fullName evidence="2">RING-type domain-containing protein</fullName>
    </recommendedName>
</protein>
<keyword evidence="4" id="KW-1185">Reference proteome</keyword>
<evidence type="ECO:0000259" key="2">
    <source>
        <dbReference type="PROSITE" id="PS50089"/>
    </source>
</evidence>
<gene>
    <name evidence="3" type="ORF">LSAT_V11C500273320</name>
</gene>
<dbReference type="Proteomes" id="UP000235145">
    <property type="component" value="Unassembled WGS sequence"/>
</dbReference>